<dbReference type="Gene3D" id="3.40.50.300">
    <property type="entry name" value="P-loop containing nucleotide triphosphate hydrolases"/>
    <property type="match status" value="1"/>
</dbReference>
<evidence type="ECO:0000256" key="17">
    <source>
        <dbReference type="PROSITE-ProRule" id="PRU00192"/>
    </source>
</evidence>
<evidence type="ECO:0000313" key="20">
    <source>
        <dbReference type="EMBL" id="KAJ8253777.1"/>
    </source>
</evidence>
<name>A0A9Q1HPA6_CONCO</name>
<dbReference type="SUPFAM" id="SSF50044">
    <property type="entry name" value="SH3-domain"/>
    <property type="match status" value="1"/>
</dbReference>
<feature type="compositionally biased region" description="Low complexity" evidence="18">
    <location>
        <begin position="182"/>
        <end position="202"/>
    </location>
</feature>
<comment type="function">
    <text evidence="16">Regulatory subunit of L-type calcium channels. Regulates the activity of L-type calcium channels that contain CACNA1A as pore-forming subunit. Regulates the activity of L-type calcium channels that contain CACNA1C as pore-forming subunit and increases the presence of the channel complex at the cell membrane. Required for functional expression L-type calcium channels that contain CACNA1D as pore-forming subunit. Regulates the activity of L-type calcium channels that contain CACNA1B as pore-forming subunit.</text>
</comment>
<feature type="region of interest" description="Disordered" evidence="18">
    <location>
        <begin position="29"/>
        <end position="79"/>
    </location>
</feature>
<keyword evidence="8" id="KW-0109">Calcium transport</keyword>
<dbReference type="AlphaFoldDB" id="A0A9Q1HPA6"/>
<dbReference type="GO" id="GO:0005891">
    <property type="term" value="C:voltage-gated calcium channel complex"/>
    <property type="evidence" value="ECO:0007669"/>
    <property type="project" value="InterPro"/>
</dbReference>
<accession>A0A9Q1HPA6</accession>
<dbReference type="FunFam" id="2.30.30.40:FF:000068">
    <property type="entry name" value="Voltage-dependent L-type calcium channel subunit beta-1 isoform 1"/>
    <property type="match status" value="1"/>
</dbReference>
<dbReference type="PROSITE" id="PS50002">
    <property type="entry name" value="SH3"/>
    <property type="match status" value="1"/>
</dbReference>
<keyword evidence="12" id="KW-0406">Ion transport</keyword>
<evidence type="ECO:0000256" key="18">
    <source>
        <dbReference type="SAM" id="MobiDB-lite"/>
    </source>
</evidence>
<dbReference type="InterPro" id="IPR000584">
    <property type="entry name" value="VDCC_L_bsu"/>
</dbReference>
<dbReference type="OrthoDB" id="5962384at2759"/>
<feature type="compositionally biased region" description="Low complexity" evidence="18">
    <location>
        <begin position="44"/>
        <end position="54"/>
    </location>
</feature>
<feature type="region of interest" description="Disordered" evidence="18">
    <location>
        <begin position="176"/>
        <end position="220"/>
    </location>
</feature>
<evidence type="ECO:0000259" key="19">
    <source>
        <dbReference type="PROSITE" id="PS50002"/>
    </source>
</evidence>
<dbReference type="Proteomes" id="UP001152803">
    <property type="component" value="Unassembled WGS sequence"/>
</dbReference>
<keyword evidence="5" id="KW-0813">Transport</keyword>
<evidence type="ECO:0000256" key="6">
    <source>
        <dbReference type="ARBA" id="ARBA00022475"/>
    </source>
</evidence>
<feature type="compositionally biased region" description="Polar residues" evidence="18">
    <location>
        <begin position="55"/>
        <end position="72"/>
    </location>
</feature>
<dbReference type="EMBL" id="JAFJMO010000016">
    <property type="protein sequence ID" value="KAJ8253777.1"/>
    <property type="molecule type" value="Genomic_DNA"/>
</dbReference>
<dbReference type="GO" id="GO:0042383">
    <property type="term" value="C:sarcolemma"/>
    <property type="evidence" value="ECO:0007669"/>
    <property type="project" value="UniProtKB-SubCell"/>
</dbReference>
<evidence type="ECO:0000256" key="14">
    <source>
        <dbReference type="ARBA" id="ARBA00023303"/>
    </source>
</evidence>
<evidence type="ECO:0000256" key="10">
    <source>
        <dbReference type="ARBA" id="ARBA00022837"/>
    </source>
</evidence>
<feature type="domain" description="SH3" evidence="19">
    <location>
        <begin position="101"/>
        <end position="170"/>
    </location>
</feature>
<keyword evidence="21" id="KW-1185">Reference proteome</keyword>
<keyword evidence="11" id="KW-0851">Voltage-gated channel</keyword>
<comment type="similarity">
    <text evidence="2">Belongs to the calcium channel beta subunit family.</text>
</comment>
<dbReference type="InterPro" id="IPR027417">
    <property type="entry name" value="P-loop_NTPase"/>
</dbReference>
<evidence type="ECO:0000256" key="5">
    <source>
        <dbReference type="ARBA" id="ARBA00022448"/>
    </source>
</evidence>
<dbReference type="InterPro" id="IPR005443">
    <property type="entry name" value="VDCC_L_b1su"/>
</dbReference>
<reference evidence="20" key="1">
    <citation type="journal article" date="2023" name="Science">
        <title>Genome structures resolve the early diversification of teleost fishes.</title>
        <authorList>
            <person name="Parey E."/>
            <person name="Louis A."/>
            <person name="Montfort J."/>
            <person name="Bouchez O."/>
            <person name="Roques C."/>
            <person name="Iampietro C."/>
            <person name="Lluch J."/>
            <person name="Castinel A."/>
            <person name="Donnadieu C."/>
            <person name="Desvignes T."/>
            <person name="Floi Bucao C."/>
            <person name="Jouanno E."/>
            <person name="Wen M."/>
            <person name="Mejri S."/>
            <person name="Dirks R."/>
            <person name="Jansen H."/>
            <person name="Henkel C."/>
            <person name="Chen W.J."/>
            <person name="Zahm M."/>
            <person name="Cabau C."/>
            <person name="Klopp C."/>
            <person name="Thompson A.W."/>
            <person name="Robinson-Rechavi M."/>
            <person name="Braasch I."/>
            <person name="Lecointre G."/>
            <person name="Bobe J."/>
            <person name="Postlethwait J.H."/>
            <person name="Berthelot C."/>
            <person name="Roest Crollius H."/>
            <person name="Guiguen Y."/>
        </authorList>
    </citation>
    <scope>NUCLEOTIDE SEQUENCE</scope>
    <source>
        <strain evidence="20">Concon-B</strain>
    </source>
</reference>
<feature type="region of interest" description="Disordered" evidence="18">
    <location>
        <begin position="461"/>
        <end position="603"/>
    </location>
</feature>
<dbReference type="Pfam" id="PF12052">
    <property type="entry name" value="VGCC_beta4Aa_N"/>
    <property type="match status" value="1"/>
</dbReference>
<organism evidence="20 21">
    <name type="scientific">Conger conger</name>
    <name type="common">Conger eel</name>
    <name type="synonym">Muraena conger</name>
    <dbReference type="NCBI Taxonomy" id="82655"/>
    <lineage>
        <taxon>Eukaryota</taxon>
        <taxon>Metazoa</taxon>
        <taxon>Chordata</taxon>
        <taxon>Craniata</taxon>
        <taxon>Vertebrata</taxon>
        <taxon>Euteleostomi</taxon>
        <taxon>Actinopterygii</taxon>
        <taxon>Neopterygii</taxon>
        <taxon>Teleostei</taxon>
        <taxon>Anguilliformes</taxon>
        <taxon>Congridae</taxon>
        <taxon>Conger</taxon>
    </lineage>
</organism>
<dbReference type="SMART" id="SM00072">
    <property type="entry name" value="GuKc"/>
    <property type="match status" value="1"/>
</dbReference>
<evidence type="ECO:0000256" key="16">
    <source>
        <dbReference type="ARBA" id="ARBA00045982"/>
    </source>
</evidence>
<feature type="compositionally biased region" description="Basic and acidic residues" evidence="18">
    <location>
        <begin position="570"/>
        <end position="583"/>
    </location>
</feature>
<keyword evidence="10" id="KW-0106">Calcium</keyword>
<comment type="caution">
    <text evidence="20">The sequence shown here is derived from an EMBL/GenBank/DDBJ whole genome shotgun (WGS) entry which is preliminary data.</text>
</comment>
<dbReference type="InterPro" id="IPR008145">
    <property type="entry name" value="GK/Ca_channel_bsu"/>
</dbReference>
<evidence type="ECO:0000256" key="8">
    <source>
        <dbReference type="ARBA" id="ARBA00022568"/>
    </source>
</evidence>
<evidence type="ECO:0000256" key="7">
    <source>
        <dbReference type="ARBA" id="ARBA00022553"/>
    </source>
</evidence>
<feature type="compositionally biased region" description="Polar residues" evidence="18">
    <location>
        <begin position="502"/>
        <end position="518"/>
    </location>
</feature>
<evidence type="ECO:0000256" key="4">
    <source>
        <dbReference type="ARBA" id="ARBA00022443"/>
    </source>
</evidence>
<keyword evidence="14" id="KW-0407">Ion channel</keyword>
<dbReference type="PRINTS" id="PR01627">
    <property type="entry name" value="LCACHANNELB1"/>
</dbReference>
<protein>
    <recommendedName>
        <fullName evidence="3">Voltage-dependent L-type calcium channel subunit beta-1</fullName>
    </recommendedName>
    <alternativeName>
        <fullName evidence="15">Calcium channel voltage-dependent subunit beta 1</fullName>
    </alternativeName>
</protein>
<gene>
    <name evidence="20" type="ORF">COCON_G00203890</name>
</gene>
<keyword evidence="7" id="KW-0597">Phosphoprotein</keyword>
<dbReference type="PANTHER" id="PTHR11824">
    <property type="entry name" value="VOLTAGE-DEPENDENT CALCIUM CHANNEL BETA SUBUNIT"/>
    <property type="match status" value="1"/>
</dbReference>
<dbReference type="Gene3D" id="2.30.30.40">
    <property type="entry name" value="SH3 Domains"/>
    <property type="match status" value="1"/>
</dbReference>
<evidence type="ECO:0000256" key="11">
    <source>
        <dbReference type="ARBA" id="ARBA00022882"/>
    </source>
</evidence>
<evidence type="ECO:0000256" key="12">
    <source>
        <dbReference type="ARBA" id="ARBA00023065"/>
    </source>
</evidence>
<dbReference type="Pfam" id="PF00625">
    <property type="entry name" value="Guanylate_kin"/>
    <property type="match status" value="1"/>
</dbReference>
<keyword evidence="4 17" id="KW-0728">SH3 domain</keyword>
<evidence type="ECO:0000256" key="9">
    <source>
        <dbReference type="ARBA" id="ARBA00022673"/>
    </source>
</evidence>
<comment type="subcellular location">
    <subcellularLocation>
        <location evidence="1">Cell membrane</location>
        <location evidence="1">Sarcolemma</location>
        <topology evidence="1">Peripheral membrane protein</topology>
        <orientation evidence="1">Cytoplasmic side</orientation>
    </subcellularLocation>
</comment>
<evidence type="ECO:0000256" key="2">
    <source>
        <dbReference type="ARBA" id="ARBA00010836"/>
    </source>
</evidence>
<dbReference type="InterPro" id="IPR046937">
    <property type="entry name" value="CAB1-4_N_A-dom"/>
</dbReference>
<evidence type="ECO:0000256" key="15">
    <source>
        <dbReference type="ARBA" id="ARBA00030525"/>
    </source>
</evidence>
<dbReference type="SUPFAM" id="SSF52540">
    <property type="entry name" value="P-loop containing nucleoside triphosphate hydrolases"/>
    <property type="match status" value="1"/>
</dbReference>
<keyword evidence="9" id="KW-0107">Calcium channel</keyword>
<evidence type="ECO:0000313" key="21">
    <source>
        <dbReference type="Proteomes" id="UP001152803"/>
    </source>
</evidence>
<dbReference type="FunFam" id="3.40.50.300:FF:000432">
    <property type="entry name" value="Voltage-dependent L-type calcium channel subunit beta-1 isoform 1"/>
    <property type="match status" value="1"/>
</dbReference>
<keyword evidence="13" id="KW-0472">Membrane</keyword>
<proteinExistence type="inferred from homology"/>
<dbReference type="InterPro" id="IPR001452">
    <property type="entry name" value="SH3_domain"/>
</dbReference>
<dbReference type="PRINTS" id="PR01626">
    <property type="entry name" value="LCACHANNELB"/>
</dbReference>
<dbReference type="InterPro" id="IPR036028">
    <property type="entry name" value="SH3-like_dom_sf"/>
</dbReference>
<evidence type="ECO:0000256" key="13">
    <source>
        <dbReference type="ARBA" id="ARBA00023136"/>
    </source>
</evidence>
<keyword evidence="6" id="KW-1003">Cell membrane</keyword>
<evidence type="ECO:0000256" key="1">
    <source>
        <dbReference type="ARBA" id="ARBA00004278"/>
    </source>
</evidence>
<dbReference type="GO" id="GO:0005245">
    <property type="term" value="F:voltage-gated calcium channel activity"/>
    <property type="evidence" value="ECO:0007669"/>
    <property type="project" value="InterPro"/>
</dbReference>
<evidence type="ECO:0000256" key="3">
    <source>
        <dbReference type="ARBA" id="ARBA00019007"/>
    </source>
</evidence>
<sequence>MVQKTTVSRTPSTSTQEIQMDMFDHLSSQGKYVKQKGRFKRSDGSTSSDTTSNSFVRQGSADSYTSRPSDSDVSLEEDPEALRKEADRQALATLEKAKTKPVAFAVRTNVGYNSGPNDDVPVTGMAISFEAKDFLHIKEKYNNDWWIGRLVKEGCEVGFIPSPVKLENTRLLQEQRMRQNRLSSSKSGGSSSLGDVATGTRRPTPPGTGGPAKQKQKSMEHVPPYDVVPSMRPIILVGPSLKGYEVTDMMQKALFDFLKHKFEGRISITRVTADISLAKRSVLNNPSKHTIVERSSTRSSLAEVQSEIERIFELARTLQLVALDADTINHPAQLAKTSLAPIIVYIKIASPKVLQRLIKSRGKSQAKHLNVQMVAADKLAQCPPELFDIILDENQLEDACEHLADYLEAYWKATHPPSCNPPNPLLNRTMATAALAASPEPVSNLQGAYLVHGEQKQDGRLLERGGFHGDGGGGGEGRRRLGQHRGYTRPSSRATPLGGRSLSRQDTFDSETQGSRDSAYTEAGDSCVDAETDPYEEPQPFHRGGNGRFHSRPASWEDPGAEPNQENLDLEQHGRSNQRERYCQEPADYNKSQEDWGRGVFIH</sequence>